<gene>
    <name evidence="3" type="ORF">AXG93_2202s1000</name>
</gene>
<evidence type="ECO:0000256" key="2">
    <source>
        <dbReference type="SAM" id="MobiDB-lite"/>
    </source>
</evidence>
<evidence type="ECO:0000313" key="4">
    <source>
        <dbReference type="Proteomes" id="UP000077202"/>
    </source>
</evidence>
<comment type="caution">
    <text evidence="3">The sequence shown here is derived from an EMBL/GenBank/DDBJ whole genome shotgun (WGS) entry which is preliminary data.</text>
</comment>
<proteinExistence type="predicted"/>
<dbReference type="AlphaFoldDB" id="A0A176W6K2"/>
<keyword evidence="4" id="KW-1185">Reference proteome</keyword>
<sequence length="305" mass="34286">MRSANVHACRKMKARGARIEGEDKIECSEAASRCRITLEEWAEMKPEEARIDNDWPSAVPVEDLLEEGEEQGGDTEVETLSEGRRPSKQPCVYTPYGTVNLDYGEGHSAEEPKSAGLGVADMLDERVVPLLKYLDRKMAKYAEPTIAGSYVELVGRRVRTKKTTSVEVAESVASLTSKCATVKTTLREREKRLRQTELECAELQRSLAVEKNLHTKAKLEYAGFGVDISNAQKVTVELRHKVEVFRMGFERHLKRAEELTATLTTCDQLRATELVSKTKEFEDCEAARSSKLERREILDADCSKL</sequence>
<dbReference type="Proteomes" id="UP000077202">
    <property type="component" value="Unassembled WGS sequence"/>
</dbReference>
<feature type="region of interest" description="Disordered" evidence="2">
    <location>
        <begin position="67"/>
        <end position="91"/>
    </location>
</feature>
<organism evidence="3 4">
    <name type="scientific">Marchantia polymorpha subsp. ruderalis</name>
    <dbReference type="NCBI Taxonomy" id="1480154"/>
    <lineage>
        <taxon>Eukaryota</taxon>
        <taxon>Viridiplantae</taxon>
        <taxon>Streptophyta</taxon>
        <taxon>Embryophyta</taxon>
        <taxon>Marchantiophyta</taxon>
        <taxon>Marchantiopsida</taxon>
        <taxon>Marchantiidae</taxon>
        <taxon>Marchantiales</taxon>
        <taxon>Marchantiaceae</taxon>
        <taxon>Marchantia</taxon>
    </lineage>
</organism>
<accession>A0A176W6K2</accession>
<name>A0A176W6K2_MARPO</name>
<feature type="coiled-coil region" evidence="1">
    <location>
        <begin position="186"/>
        <end position="213"/>
    </location>
</feature>
<dbReference type="EMBL" id="LVLJ01001697">
    <property type="protein sequence ID" value="OAE28687.1"/>
    <property type="molecule type" value="Genomic_DNA"/>
</dbReference>
<evidence type="ECO:0000313" key="3">
    <source>
        <dbReference type="EMBL" id="OAE28687.1"/>
    </source>
</evidence>
<evidence type="ECO:0000256" key="1">
    <source>
        <dbReference type="SAM" id="Coils"/>
    </source>
</evidence>
<reference evidence="3" key="1">
    <citation type="submission" date="2016-03" db="EMBL/GenBank/DDBJ databases">
        <title>Mechanisms controlling the formation of the plant cell surface in tip-growing cells are functionally conserved among land plants.</title>
        <authorList>
            <person name="Honkanen S."/>
            <person name="Jones V.A."/>
            <person name="Morieri G."/>
            <person name="Champion C."/>
            <person name="Hetherington A.J."/>
            <person name="Kelly S."/>
            <person name="Saint-Marcoux D."/>
            <person name="Proust H."/>
            <person name="Prescott H."/>
            <person name="Dolan L."/>
        </authorList>
    </citation>
    <scope>NUCLEOTIDE SEQUENCE [LARGE SCALE GENOMIC DNA]</scope>
    <source>
        <tissue evidence="3">Whole gametophyte</tissue>
    </source>
</reference>
<feature type="compositionally biased region" description="Acidic residues" evidence="2">
    <location>
        <begin position="67"/>
        <end position="79"/>
    </location>
</feature>
<keyword evidence="1" id="KW-0175">Coiled coil</keyword>
<protein>
    <submittedName>
        <fullName evidence="3">Uncharacterized protein</fullName>
    </submittedName>
</protein>